<comment type="caution">
    <text evidence="2">The sequence shown here is derived from an EMBL/GenBank/DDBJ whole genome shotgun (WGS) entry which is preliminary data.</text>
</comment>
<dbReference type="AlphaFoldDB" id="A0ABD1SCX9"/>
<feature type="region of interest" description="Disordered" evidence="1">
    <location>
        <begin position="1"/>
        <end position="32"/>
    </location>
</feature>
<gene>
    <name evidence="2" type="ORF">Adt_23579</name>
</gene>
<dbReference type="Proteomes" id="UP001604336">
    <property type="component" value="Unassembled WGS sequence"/>
</dbReference>
<accession>A0ABD1SCX9</accession>
<protein>
    <submittedName>
        <fullName evidence="2">Uncharacterized protein</fullName>
    </submittedName>
</protein>
<evidence type="ECO:0000313" key="3">
    <source>
        <dbReference type="Proteomes" id="UP001604336"/>
    </source>
</evidence>
<evidence type="ECO:0000256" key="1">
    <source>
        <dbReference type="SAM" id="MobiDB-lite"/>
    </source>
</evidence>
<reference evidence="3" key="1">
    <citation type="submission" date="2024-07" db="EMBL/GenBank/DDBJ databases">
        <title>Two chromosome-level genome assemblies of Korean endemic species Abeliophyllum distichum and Forsythia ovata (Oleaceae).</title>
        <authorList>
            <person name="Jang H."/>
        </authorList>
    </citation>
    <scope>NUCLEOTIDE SEQUENCE [LARGE SCALE GENOMIC DNA]</scope>
</reference>
<organism evidence="2 3">
    <name type="scientific">Abeliophyllum distichum</name>
    <dbReference type="NCBI Taxonomy" id="126358"/>
    <lineage>
        <taxon>Eukaryota</taxon>
        <taxon>Viridiplantae</taxon>
        <taxon>Streptophyta</taxon>
        <taxon>Embryophyta</taxon>
        <taxon>Tracheophyta</taxon>
        <taxon>Spermatophyta</taxon>
        <taxon>Magnoliopsida</taxon>
        <taxon>eudicotyledons</taxon>
        <taxon>Gunneridae</taxon>
        <taxon>Pentapetalae</taxon>
        <taxon>asterids</taxon>
        <taxon>lamiids</taxon>
        <taxon>Lamiales</taxon>
        <taxon>Oleaceae</taxon>
        <taxon>Forsythieae</taxon>
        <taxon>Abeliophyllum</taxon>
    </lineage>
</organism>
<evidence type="ECO:0000313" key="2">
    <source>
        <dbReference type="EMBL" id="KAL2498029.1"/>
    </source>
</evidence>
<feature type="region of interest" description="Disordered" evidence="1">
    <location>
        <begin position="57"/>
        <end position="100"/>
    </location>
</feature>
<feature type="compositionally biased region" description="Basic and acidic residues" evidence="1">
    <location>
        <begin position="69"/>
        <end position="89"/>
    </location>
</feature>
<keyword evidence="3" id="KW-1185">Reference proteome</keyword>
<name>A0ABD1SCX9_9LAMI</name>
<proteinExistence type="predicted"/>
<sequence length="100" mass="10480">MAELASDEAQIGKVKTTSSQGHASSVKAESARNLEKAQKVCNSLVTNSNLSLAGLFNPNLPSTSSGDMRSVKDLLAKKDAEPSSKRKSVEVLYEPSGAVS</sequence>
<dbReference type="EMBL" id="JBFOLK010000007">
    <property type="protein sequence ID" value="KAL2498029.1"/>
    <property type="molecule type" value="Genomic_DNA"/>
</dbReference>